<evidence type="ECO:0000256" key="1">
    <source>
        <dbReference type="SAM" id="MobiDB-lite"/>
    </source>
</evidence>
<feature type="region of interest" description="Disordered" evidence="1">
    <location>
        <begin position="78"/>
        <end position="98"/>
    </location>
</feature>
<comment type="caution">
    <text evidence="2">The sequence shown here is derived from an EMBL/GenBank/DDBJ whole genome shotgun (WGS) entry which is preliminary data.</text>
</comment>
<proteinExistence type="predicted"/>
<evidence type="ECO:0000313" key="2">
    <source>
        <dbReference type="EMBL" id="KAJ7354025.1"/>
    </source>
</evidence>
<organism evidence="2 3">
    <name type="scientific">Mycena albidolilacea</name>
    <dbReference type="NCBI Taxonomy" id="1033008"/>
    <lineage>
        <taxon>Eukaryota</taxon>
        <taxon>Fungi</taxon>
        <taxon>Dikarya</taxon>
        <taxon>Basidiomycota</taxon>
        <taxon>Agaricomycotina</taxon>
        <taxon>Agaricomycetes</taxon>
        <taxon>Agaricomycetidae</taxon>
        <taxon>Agaricales</taxon>
        <taxon>Marasmiineae</taxon>
        <taxon>Mycenaceae</taxon>
        <taxon>Mycena</taxon>
    </lineage>
</organism>
<evidence type="ECO:0000313" key="3">
    <source>
        <dbReference type="Proteomes" id="UP001218218"/>
    </source>
</evidence>
<keyword evidence="3" id="KW-1185">Reference proteome</keyword>
<accession>A0AAD7AB28</accession>
<gene>
    <name evidence="2" type="ORF">DFH08DRAFT_984225</name>
</gene>
<sequence>MERKFLFAPFMPFFDLLPSLPPLYPPPTFLHTHSRPLPHISAAPPAFVIPLSTGNLFRIPFTLSPPLPPIIPSLPFPHSSPPSTDTPPPLSPSSRPSLRSSRNVNSFSPHFSAFPRFFIHYSPFAIPTSLPTLFLYTSPTSPPRSACVCHPSLYSISFSDTIYPFSTFITPYNRCTPPSILPISILYPSPTLSLIPPLLTLFTECKFLFTPLSPFFALLPSLSPPYPPLTSSHIHLSHLPHSPRPP</sequence>
<reference evidence="2" key="1">
    <citation type="submission" date="2023-03" db="EMBL/GenBank/DDBJ databases">
        <title>Massive genome expansion in bonnet fungi (Mycena s.s.) driven by repeated elements and novel gene families across ecological guilds.</title>
        <authorList>
            <consortium name="Lawrence Berkeley National Laboratory"/>
            <person name="Harder C.B."/>
            <person name="Miyauchi S."/>
            <person name="Viragh M."/>
            <person name="Kuo A."/>
            <person name="Thoen E."/>
            <person name="Andreopoulos B."/>
            <person name="Lu D."/>
            <person name="Skrede I."/>
            <person name="Drula E."/>
            <person name="Henrissat B."/>
            <person name="Morin E."/>
            <person name="Kohler A."/>
            <person name="Barry K."/>
            <person name="LaButti K."/>
            <person name="Morin E."/>
            <person name="Salamov A."/>
            <person name="Lipzen A."/>
            <person name="Mereny Z."/>
            <person name="Hegedus B."/>
            <person name="Baldrian P."/>
            <person name="Stursova M."/>
            <person name="Weitz H."/>
            <person name="Taylor A."/>
            <person name="Grigoriev I.V."/>
            <person name="Nagy L.G."/>
            <person name="Martin F."/>
            <person name="Kauserud H."/>
        </authorList>
    </citation>
    <scope>NUCLEOTIDE SEQUENCE</scope>
    <source>
        <strain evidence="2">CBHHK002</strain>
    </source>
</reference>
<protein>
    <submittedName>
        <fullName evidence="2">Uncharacterized protein</fullName>
    </submittedName>
</protein>
<dbReference type="EMBL" id="JARIHO010000010">
    <property type="protein sequence ID" value="KAJ7354025.1"/>
    <property type="molecule type" value="Genomic_DNA"/>
</dbReference>
<name>A0AAD7AB28_9AGAR</name>
<dbReference type="AlphaFoldDB" id="A0AAD7AB28"/>
<dbReference type="Proteomes" id="UP001218218">
    <property type="component" value="Unassembled WGS sequence"/>
</dbReference>
<feature type="compositionally biased region" description="Pro residues" evidence="1">
    <location>
        <begin position="78"/>
        <end position="91"/>
    </location>
</feature>